<dbReference type="PROSITE" id="PS50977">
    <property type="entry name" value="HTH_TETR_2"/>
    <property type="match status" value="1"/>
</dbReference>
<dbReference type="SUPFAM" id="SSF46689">
    <property type="entry name" value="Homeodomain-like"/>
    <property type="match status" value="1"/>
</dbReference>
<evidence type="ECO:0000259" key="3">
    <source>
        <dbReference type="PROSITE" id="PS50977"/>
    </source>
</evidence>
<gene>
    <name evidence="4" type="ORF">MANY_19220</name>
</gene>
<keyword evidence="5" id="KW-1185">Reference proteome</keyword>
<dbReference type="InterPro" id="IPR041483">
    <property type="entry name" value="TetR_C_34"/>
</dbReference>
<proteinExistence type="predicted"/>
<name>A0A6N4W7A3_9MYCO</name>
<dbReference type="KEGG" id="many:MANY_19220"/>
<reference evidence="4 5" key="1">
    <citation type="journal article" date="2019" name="Emerg. Microbes Infect.">
        <title>Comprehensive subspecies identification of 175 nontuberculous mycobacteria species based on 7547 genomic profiles.</title>
        <authorList>
            <person name="Matsumoto Y."/>
            <person name="Kinjo T."/>
            <person name="Motooka D."/>
            <person name="Nabeya D."/>
            <person name="Jung N."/>
            <person name="Uechi K."/>
            <person name="Horii T."/>
            <person name="Iida T."/>
            <person name="Fujita J."/>
            <person name="Nakamura S."/>
        </authorList>
    </citation>
    <scope>NUCLEOTIDE SEQUENCE [LARGE SCALE GENOMIC DNA]</scope>
    <source>
        <strain evidence="4 5">JCM 30275</strain>
    </source>
</reference>
<dbReference type="InterPro" id="IPR050109">
    <property type="entry name" value="HTH-type_TetR-like_transc_reg"/>
</dbReference>
<dbReference type="GO" id="GO:0003700">
    <property type="term" value="F:DNA-binding transcription factor activity"/>
    <property type="evidence" value="ECO:0007669"/>
    <property type="project" value="TreeGrafter"/>
</dbReference>
<dbReference type="Gene3D" id="1.10.357.10">
    <property type="entry name" value="Tetracycline Repressor, domain 2"/>
    <property type="match status" value="1"/>
</dbReference>
<dbReference type="PANTHER" id="PTHR30055:SF226">
    <property type="entry name" value="HTH-TYPE TRANSCRIPTIONAL REGULATOR PKSA"/>
    <property type="match status" value="1"/>
</dbReference>
<accession>A0A6N4W7A3</accession>
<dbReference type="RefSeq" id="WP_163804027.1">
    <property type="nucleotide sequence ID" value="NZ_AP022620.1"/>
</dbReference>
<dbReference type="PANTHER" id="PTHR30055">
    <property type="entry name" value="HTH-TYPE TRANSCRIPTIONAL REGULATOR RUTR"/>
    <property type="match status" value="1"/>
</dbReference>
<evidence type="ECO:0000313" key="5">
    <source>
        <dbReference type="Proteomes" id="UP000467249"/>
    </source>
</evidence>
<dbReference type="AlphaFoldDB" id="A0A6N4W7A3"/>
<dbReference type="Pfam" id="PF17929">
    <property type="entry name" value="TetR_C_34"/>
    <property type="match status" value="1"/>
</dbReference>
<organism evidence="4 5">
    <name type="scientific">Mycolicibacterium anyangense</name>
    <dbReference type="NCBI Taxonomy" id="1431246"/>
    <lineage>
        <taxon>Bacteria</taxon>
        <taxon>Bacillati</taxon>
        <taxon>Actinomycetota</taxon>
        <taxon>Actinomycetes</taxon>
        <taxon>Mycobacteriales</taxon>
        <taxon>Mycobacteriaceae</taxon>
        <taxon>Mycolicibacterium</taxon>
    </lineage>
</organism>
<dbReference type="Pfam" id="PF00440">
    <property type="entry name" value="TetR_N"/>
    <property type="match status" value="1"/>
</dbReference>
<keyword evidence="1 2" id="KW-0238">DNA-binding</keyword>
<dbReference type="InterPro" id="IPR009057">
    <property type="entry name" value="Homeodomain-like_sf"/>
</dbReference>
<protein>
    <submittedName>
        <fullName evidence="4">TetR family transcriptional regulator</fullName>
    </submittedName>
</protein>
<feature type="domain" description="HTH tetR-type" evidence="3">
    <location>
        <begin position="15"/>
        <end position="75"/>
    </location>
</feature>
<dbReference type="Proteomes" id="UP000467249">
    <property type="component" value="Chromosome"/>
</dbReference>
<evidence type="ECO:0000313" key="4">
    <source>
        <dbReference type="EMBL" id="BBZ76585.1"/>
    </source>
</evidence>
<dbReference type="InterPro" id="IPR001647">
    <property type="entry name" value="HTH_TetR"/>
</dbReference>
<evidence type="ECO:0000256" key="2">
    <source>
        <dbReference type="PROSITE-ProRule" id="PRU00335"/>
    </source>
</evidence>
<dbReference type="GO" id="GO:0000976">
    <property type="term" value="F:transcription cis-regulatory region binding"/>
    <property type="evidence" value="ECO:0007669"/>
    <property type="project" value="TreeGrafter"/>
</dbReference>
<dbReference type="EMBL" id="AP022620">
    <property type="protein sequence ID" value="BBZ76585.1"/>
    <property type="molecule type" value="Genomic_DNA"/>
</dbReference>
<evidence type="ECO:0000256" key="1">
    <source>
        <dbReference type="ARBA" id="ARBA00023125"/>
    </source>
</evidence>
<feature type="DNA-binding region" description="H-T-H motif" evidence="2">
    <location>
        <begin position="38"/>
        <end position="57"/>
    </location>
</feature>
<dbReference type="PRINTS" id="PR00455">
    <property type="entry name" value="HTHTETR"/>
</dbReference>
<sequence length="224" mass="24412">MTLPFQRARRPEQLAARRSAILVAARDALAASGVDGVTLRDISERVGLAKSNVLRYFESREAIFLELLDSECRSWLVELNERLGVPQPRKPNYDSEIRVAAVIVETLVERALLCELLGAMAGVLERNISADFARDFKVRAMQTIGELSSVVGGQLPWLSAEFLGFIGEGVLTLVAGMYPFSVPTEPVRQAVEELGFPDPACRFVDGLQAGLTTWLIGAAAQSPP</sequence>